<dbReference type="EMBL" id="LECT01000041">
    <property type="protein sequence ID" value="KLU03127.1"/>
    <property type="molecule type" value="Genomic_DNA"/>
</dbReference>
<organism evidence="2 3">
    <name type="scientific">Rhodopirellula islandica</name>
    <dbReference type="NCBI Taxonomy" id="595434"/>
    <lineage>
        <taxon>Bacteria</taxon>
        <taxon>Pseudomonadati</taxon>
        <taxon>Planctomycetota</taxon>
        <taxon>Planctomycetia</taxon>
        <taxon>Pirellulales</taxon>
        <taxon>Pirellulaceae</taxon>
        <taxon>Rhodopirellula</taxon>
    </lineage>
</organism>
<dbReference type="OrthoDB" id="8538589at2"/>
<reference evidence="2" key="1">
    <citation type="submission" date="2015-05" db="EMBL/GenBank/DDBJ databases">
        <title>Permanent draft genome of Rhodopirellula islandicus K833.</title>
        <authorList>
            <person name="Kizina J."/>
            <person name="Richter M."/>
            <person name="Glockner F.O."/>
            <person name="Harder J."/>
        </authorList>
    </citation>
    <scope>NUCLEOTIDE SEQUENCE [LARGE SCALE GENOMIC DNA]</scope>
    <source>
        <strain evidence="2">K833</strain>
    </source>
</reference>
<dbReference type="InterPro" id="IPR013024">
    <property type="entry name" value="GGCT-like"/>
</dbReference>
<evidence type="ECO:0000259" key="1">
    <source>
        <dbReference type="Pfam" id="PF06094"/>
    </source>
</evidence>
<dbReference type="STRING" id="595434.RISK_004893"/>
<dbReference type="RefSeq" id="WP_047816038.1">
    <property type="nucleotide sequence ID" value="NZ_LECT01000041.1"/>
</dbReference>
<feature type="domain" description="Gamma-glutamylcyclotransferase AIG2-like" evidence="1">
    <location>
        <begin position="20"/>
        <end position="130"/>
    </location>
</feature>
<protein>
    <recommendedName>
        <fullName evidence="1">Gamma-glutamylcyclotransferase AIG2-like domain-containing protein</fullName>
    </recommendedName>
</protein>
<dbReference type="InterPro" id="IPR009288">
    <property type="entry name" value="AIG2-like_dom"/>
</dbReference>
<keyword evidence="3" id="KW-1185">Reference proteome</keyword>
<proteinExistence type="predicted"/>
<dbReference type="AlphaFoldDB" id="A0A0J1B8S6"/>
<gene>
    <name evidence="2" type="ORF">RISK_004893</name>
</gene>
<dbReference type="Pfam" id="PF06094">
    <property type="entry name" value="GGACT"/>
    <property type="match status" value="1"/>
</dbReference>
<dbReference type="Gene3D" id="3.10.490.10">
    <property type="entry name" value="Gamma-glutamyl cyclotransferase-like"/>
    <property type="match status" value="1"/>
</dbReference>
<comment type="caution">
    <text evidence="2">The sequence shown here is derived from an EMBL/GenBank/DDBJ whole genome shotgun (WGS) entry which is preliminary data.</text>
</comment>
<dbReference type="SUPFAM" id="SSF110857">
    <property type="entry name" value="Gamma-glutamyl cyclotransferase-like"/>
    <property type="match status" value="1"/>
</dbReference>
<dbReference type="CDD" id="cd06661">
    <property type="entry name" value="GGCT_like"/>
    <property type="match status" value="1"/>
</dbReference>
<dbReference type="InterPro" id="IPR036568">
    <property type="entry name" value="GGCT-like_sf"/>
</dbReference>
<accession>A0A0J1B8S6</accession>
<name>A0A0J1B8S6_RHOIS</name>
<sequence length="172" mass="19529">MNPISYAGTIPENPDEVVVYFVYGTLCRGQCRQHCWPITPLGVHPAWVQGTLFGRADYPALRPGNQRVGGECWFFSKPDAERVTAVLDEIEVTNQPGHPNLYDRVELQANLVAPSHLKPVNQFGLPQTWVASAYHYATDPLRDGFDRLTERETGNGKIVVWPPEKWRSWRDL</sequence>
<evidence type="ECO:0000313" key="2">
    <source>
        <dbReference type="EMBL" id="KLU03127.1"/>
    </source>
</evidence>
<dbReference type="PATRIC" id="fig|595434.4.peg.4645"/>
<dbReference type="Proteomes" id="UP000036367">
    <property type="component" value="Unassembled WGS sequence"/>
</dbReference>
<evidence type="ECO:0000313" key="3">
    <source>
        <dbReference type="Proteomes" id="UP000036367"/>
    </source>
</evidence>